<evidence type="ECO:0000256" key="1">
    <source>
        <dbReference type="SAM" id="Phobius"/>
    </source>
</evidence>
<feature type="domain" description="Peptidase M16 N-terminal" evidence="2">
    <location>
        <begin position="95"/>
        <end position="233"/>
    </location>
</feature>
<sequence length="491" mass="53742">MTSETAEKSHLGRWLAIALIAIALVGVLLFVKYKYYPSPETLPAQGGELAKMMGIQNKAPQKLDSYKEVKGVLNIQYWVTPQGVPVYFVPVPTLPMVDIQLVFDAGAARNGDKGGLAYLTNTLLSEGTAKLSADQIAENFEKLGAQYSAESQRDMASLHLRSLSEPAQLVPAVQTLAELVSHPSFPEQGFKREQQNALSALKQQSQSPNQVASKAFYSALYPNQPYSNWVLGDEASIAALTVADVKAFFNQYYVAKNVAVTIVGDLTSTEADSIAQTLVKDMALGEKPKAIPEVTNLQQNVVKKVNFPSAQTHILLGEPGVKHGDPEYYALYLGNHILGGNGSVTRIFDIIRNKNGLAYSAYSYFVPMRERGPFVLGCQTRNDQADKALELMQGLLHDFVEKGPSDAEIEQAKKNLLGGYALRFDSNASISQQISALAFYGLPLDHFDKFKPAIEKVDAKDIKEAFQKHILTKNMVVVMVGGEQKPEVPKT</sequence>
<keyword evidence="6" id="KW-1185">Reference proteome</keyword>
<keyword evidence="1" id="KW-0472">Membrane</keyword>
<dbReference type="AlphaFoldDB" id="A0A0Q9YFN9"/>
<feature type="domain" description="Peptidase M16 C-terminal" evidence="3">
    <location>
        <begin position="240"/>
        <end position="416"/>
    </location>
</feature>
<comment type="caution">
    <text evidence="4">The sequence shown here is derived from an EMBL/GenBank/DDBJ whole genome shotgun (WGS) entry which is preliminary data.</text>
</comment>
<evidence type="ECO:0000313" key="4">
    <source>
        <dbReference type="EMBL" id="KRG19403.1"/>
    </source>
</evidence>
<dbReference type="RefSeq" id="WP_083482973.1">
    <property type="nucleotide sequence ID" value="NZ_LKAJ02000001.1"/>
</dbReference>
<reference evidence="4" key="1">
    <citation type="submission" date="2015-09" db="EMBL/GenBank/DDBJ databases">
        <title>Draft Genome Sequences of Two Novel Amoeba-resistant Intranuclear Bacteria, Candidatus Berkiella cookevillensis and Candidatus Berkiella aquae.</title>
        <authorList>
            <person name="Mehari Y.T."/>
            <person name="Arivett B.A."/>
            <person name="Farone A.L."/>
            <person name="Gunderson J.H."/>
            <person name="Farone M.B."/>
        </authorList>
    </citation>
    <scope>NUCLEOTIDE SEQUENCE [LARGE SCALE GENOMIC DNA]</scope>
    <source>
        <strain evidence="4">HT99</strain>
    </source>
</reference>
<dbReference type="PANTHER" id="PTHR11851:SF224">
    <property type="entry name" value="PROCESSING PROTEASE"/>
    <property type="match status" value="1"/>
</dbReference>
<dbReference type="Proteomes" id="UP000051497">
    <property type="component" value="Unassembled WGS sequence"/>
</dbReference>
<dbReference type="EMBL" id="LKAJ02000001">
    <property type="protein sequence ID" value="MCS5709839.1"/>
    <property type="molecule type" value="Genomic_DNA"/>
</dbReference>
<dbReference type="InterPro" id="IPR011249">
    <property type="entry name" value="Metalloenz_LuxS/M16"/>
</dbReference>
<dbReference type="Gene3D" id="3.30.830.10">
    <property type="entry name" value="Metalloenzyme, LuxS/M16 peptidase-like"/>
    <property type="match status" value="2"/>
</dbReference>
<dbReference type="GO" id="GO:0046872">
    <property type="term" value="F:metal ion binding"/>
    <property type="evidence" value="ECO:0007669"/>
    <property type="project" value="InterPro"/>
</dbReference>
<evidence type="ECO:0000259" key="2">
    <source>
        <dbReference type="Pfam" id="PF00675"/>
    </source>
</evidence>
<dbReference type="PANTHER" id="PTHR11851">
    <property type="entry name" value="METALLOPROTEASE"/>
    <property type="match status" value="1"/>
</dbReference>
<dbReference type="Pfam" id="PF00675">
    <property type="entry name" value="Peptidase_M16"/>
    <property type="match status" value="1"/>
</dbReference>
<evidence type="ECO:0000259" key="3">
    <source>
        <dbReference type="Pfam" id="PF05193"/>
    </source>
</evidence>
<dbReference type="EMBL" id="LKAJ01000016">
    <property type="protein sequence ID" value="KRG19403.1"/>
    <property type="molecule type" value="Genomic_DNA"/>
</dbReference>
<dbReference type="InterPro" id="IPR011765">
    <property type="entry name" value="Pept_M16_N"/>
</dbReference>
<evidence type="ECO:0000313" key="6">
    <source>
        <dbReference type="Proteomes" id="UP000051497"/>
    </source>
</evidence>
<dbReference type="InterPro" id="IPR050361">
    <property type="entry name" value="MPP/UQCRC_Complex"/>
</dbReference>
<accession>A0A0Q9YFN9</accession>
<keyword evidence="1" id="KW-0812">Transmembrane</keyword>
<name>A0A0Q9YFN9_9GAMM</name>
<reference evidence="5" key="3">
    <citation type="submission" date="2021-06" db="EMBL/GenBank/DDBJ databases">
        <title>Genomic Description and Analysis of Intracellular Bacteria, Candidatus Berkiella cookevillensis and Candidatus Berkiella aquae.</title>
        <authorList>
            <person name="Kidane D.T."/>
            <person name="Mehari Y.T."/>
            <person name="Rice F.C."/>
            <person name="Arivett B.A."/>
            <person name="Farone A.L."/>
            <person name="Berk S.G."/>
            <person name="Farone M.B."/>
        </authorList>
    </citation>
    <scope>NUCLEOTIDE SEQUENCE</scope>
    <source>
        <strain evidence="5">HT99</strain>
    </source>
</reference>
<gene>
    <name evidence="5" type="ORF">HT99x_000205</name>
    <name evidence="4" type="ORF">HT99x_02777</name>
</gene>
<protein>
    <submittedName>
        <fullName evidence="5">Insulinase family protein</fullName>
    </submittedName>
    <submittedName>
        <fullName evidence="4">Peptidase M16 inactive domain protein</fullName>
    </submittedName>
</protein>
<dbReference type="SUPFAM" id="SSF63411">
    <property type="entry name" value="LuxS/MPP-like metallohydrolase"/>
    <property type="match status" value="2"/>
</dbReference>
<proteinExistence type="predicted"/>
<dbReference type="InterPro" id="IPR007863">
    <property type="entry name" value="Peptidase_M16_C"/>
</dbReference>
<dbReference type="OrthoDB" id="9811314at2"/>
<dbReference type="STRING" id="295108.HT99x_02777"/>
<keyword evidence="1" id="KW-1133">Transmembrane helix</keyword>
<feature type="transmembrane region" description="Helical" evidence="1">
    <location>
        <begin position="12"/>
        <end position="31"/>
    </location>
</feature>
<organism evidence="4">
    <name type="scientific">Candidatus Berkiella aquae</name>
    <dbReference type="NCBI Taxonomy" id="295108"/>
    <lineage>
        <taxon>Bacteria</taxon>
        <taxon>Pseudomonadati</taxon>
        <taxon>Pseudomonadota</taxon>
        <taxon>Gammaproteobacteria</taxon>
        <taxon>Candidatus Berkiellales</taxon>
        <taxon>Candidatus Berkiellaceae</taxon>
        <taxon>Candidatus Berkiella</taxon>
    </lineage>
</organism>
<evidence type="ECO:0000313" key="5">
    <source>
        <dbReference type="EMBL" id="MCS5709839.1"/>
    </source>
</evidence>
<reference evidence="5" key="2">
    <citation type="journal article" date="2016" name="Genome Announc.">
        <title>Draft Genome Sequences of Two Novel Amoeba-Resistant Intranuclear Bacteria, 'Candidatus Berkiella cookevillensis' and 'Candidatus Berkiella aquae'.</title>
        <authorList>
            <person name="Mehari Y.T."/>
            <person name="Arivett B.A."/>
            <person name="Farone A.L."/>
            <person name="Gunderson J.H."/>
            <person name="Farone M.B."/>
        </authorList>
    </citation>
    <scope>NUCLEOTIDE SEQUENCE</scope>
    <source>
        <strain evidence="5">HT99</strain>
    </source>
</reference>
<dbReference type="Pfam" id="PF05193">
    <property type="entry name" value="Peptidase_M16_C"/>
    <property type="match status" value="1"/>
</dbReference>